<dbReference type="AlphaFoldDB" id="A0A1X6NKS0"/>
<dbReference type="EMBL" id="KV919730">
    <property type="protein sequence ID" value="OSX69162.1"/>
    <property type="molecule type" value="Genomic_DNA"/>
</dbReference>
<name>A0A1X6NKS0_PORUM</name>
<reference evidence="2 3" key="1">
    <citation type="submission" date="2017-03" db="EMBL/GenBank/DDBJ databases">
        <title>WGS assembly of Porphyra umbilicalis.</title>
        <authorList>
            <person name="Brawley S.H."/>
            <person name="Blouin N.A."/>
            <person name="Ficko-Blean E."/>
            <person name="Wheeler G.L."/>
            <person name="Lohr M."/>
            <person name="Goodson H.V."/>
            <person name="Jenkins J.W."/>
            <person name="Blaby-Haas C.E."/>
            <person name="Helliwell K.E."/>
            <person name="Chan C."/>
            <person name="Marriage T."/>
            <person name="Bhattacharya D."/>
            <person name="Klein A.S."/>
            <person name="Badis Y."/>
            <person name="Brodie J."/>
            <person name="Cao Y."/>
            <person name="Collen J."/>
            <person name="Dittami S.M."/>
            <person name="Gachon C.M."/>
            <person name="Green B.R."/>
            <person name="Karpowicz S."/>
            <person name="Kim J.W."/>
            <person name="Kudahl U."/>
            <person name="Lin S."/>
            <person name="Michel G."/>
            <person name="Mittag M."/>
            <person name="Olson B.J."/>
            <person name="Pangilinan J."/>
            <person name="Peng Y."/>
            <person name="Qiu H."/>
            <person name="Shu S."/>
            <person name="Singer J.T."/>
            <person name="Smith A.G."/>
            <person name="Sprecher B.N."/>
            <person name="Wagner V."/>
            <person name="Wang W."/>
            <person name="Wang Z.-Y."/>
            <person name="Yan J."/>
            <person name="Yarish C."/>
            <person name="Zoeuner-Riek S."/>
            <person name="Zhuang Y."/>
            <person name="Zou Y."/>
            <person name="Lindquist E.A."/>
            <person name="Grimwood J."/>
            <person name="Barry K."/>
            <person name="Rokhsar D.S."/>
            <person name="Schmutz J."/>
            <person name="Stiller J.W."/>
            <person name="Grossman A.R."/>
            <person name="Prochnik S.E."/>
        </authorList>
    </citation>
    <scope>NUCLEOTIDE SEQUENCE [LARGE SCALE GENOMIC DNA]</scope>
    <source>
        <strain evidence="2">4086291</strain>
    </source>
</reference>
<accession>A0A1X6NKS0</accession>
<feature type="region of interest" description="Disordered" evidence="1">
    <location>
        <begin position="1"/>
        <end position="36"/>
    </location>
</feature>
<proteinExistence type="predicted"/>
<feature type="region of interest" description="Disordered" evidence="1">
    <location>
        <begin position="143"/>
        <end position="201"/>
    </location>
</feature>
<gene>
    <name evidence="2" type="ORF">BU14_1781s0001</name>
</gene>
<sequence length="434" mass="46138">MRGAARRGATWKERSCPLTRPRRTRPSASAPLPFRRSPAPICIPGHHCPYDHGGSGRLLLPCVCVCREGNDRRGARQRCRRLASATGGRRGSGRVGARRRDLMLAPRRGNGATVSALVVTTAGVDVAKTNGATAWMRAARALASMPPTSEGHGTLPGGRRRPRRGGGDPATGRSAGKHATSGRIAPPEYRPSGRACRGGTARRRVLPIAARLSPSTPRDAERVVGAPCGAVDWSREVGPCGRARHAALRTSSMSPCVDGGRLLASVDVWPGAGRTAGPWNLRGRASFRAWRRSGWPWEEPRITRSGSSVVEYEGADDQQPVEPSPVPGKGGCAQATKNAVALCATHGGGPNAEMKAQHTAAGVGSRGRGRQSMEVGERCWRSLEARLIEHVAELAVHGHGGTCCRLFFVVYSSSYHVVKSSEPQFEPRSTVPLS</sequence>
<dbReference type="Proteomes" id="UP000218209">
    <property type="component" value="Unassembled WGS sequence"/>
</dbReference>
<keyword evidence="3" id="KW-1185">Reference proteome</keyword>
<protein>
    <submittedName>
        <fullName evidence="2">Uncharacterized protein</fullName>
    </submittedName>
</protein>
<organism evidence="2 3">
    <name type="scientific">Porphyra umbilicalis</name>
    <name type="common">Purple laver</name>
    <name type="synonym">Red alga</name>
    <dbReference type="NCBI Taxonomy" id="2786"/>
    <lineage>
        <taxon>Eukaryota</taxon>
        <taxon>Rhodophyta</taxon>
        <taxon>Bangiophyceae</taxon>
        <taxon>Bangiales</taxon>
        <taxon>Bangiaceae</taxon>
        <taxon>Porphyra</taxon>
    </lineage>
</organism>
<evidence type="ECO:0000313" key="3">
    <source>
        <dbReference type="Proteomes" id="UP000218209"/>
    </source>
</evidence>
<evidence type="ECO:0000256" key="1">
    <source>
        <dbReference type="SAM" id="MobiDB-lite"/>
    </source>
</evidence>
<evidence type="ECO:0000313" key="2">
    <source>
        <dbReference type="EMBL" id="OSX69162.1"/>
    </source>
</evidence>